<dbReference type="RefSeq" id="WP_011510933.1">
    <property type="nucleotide sequence ID" value="NC_007964.1"/>
</dbReference>
<gene>
    <name evidence="2" type="ordered locus">Nham_2473</name>
</gene>
<accession>Q1QKI4</accession>
<evidence type="ECO:0008006" key="4">
    <source>
        <dbReference type="Google" id="ProtNLM"/>
    </source>
</evidence>
<proteinExistence type="predicted"/>
<protein>
    <recommendedName>
        <fullName evidence="4">Lipoprotein</fullName>
    </recommendedName>
</protein>
<reference evidence="2 3" key="1">
    <citation type="submission" date="2006-03" db="EMBL/GenBank/DDBJ databases">
        <title>Complete sequence of chromosome of Nitrobacter hamburgensis X14.</title>
        <authorList>
            <consortium name="US DOE Joint Genome Institute"/>
            <person name="Copeland A."/>
            <person name="Lucas S."/>
            <person name="Lapidus A."/>
            <person name="Barry K."/>
            <person name="Detter J.C."/>
            <person name="Glavina del Rio T."/>
            <person name="Hammon N."/>
            <person name="Israni S."/>
            <person name="Dalin E."/>
            <person name="Tice H."/>
            <person name="Pitluck S."/>
            <person name="Chain P."/>
            <person name="Malfatti S."/>
            <person name="Shin M."/>
            <person name="Vergez L."/>
            <person name="Schmutz J."/>
            <person name="Larimer F."/>
            <person name="Land M."/>
            <person name="Hauser L."/>
            <person name="Kyrpides N."/>
            <person name="Ivanova N."/>
            <person name="Ward B."/>
            <person name="Arp D."/>
            <person name="Klotz M."/>
            <person name="Stein L."/>
            <person name="O'Mullan G."/>
            <person name="Starkenburg S."/>
            <person name="Sayavedra L."/>
            <person name="Poret-Peterson A.T."/>
            <person name="Gentry M.E."/>
            <person name="Bruce D."/>
            <person name="Richardson P."/>
        </authorList>
    </citation>
    <scope>NUCLEOTIDE SEQUENCE [LARGE SCALE GENOMIC DNA]</scope>
    <source>
        <strain evidence="3">DSM 10229 / NCIMB 13809 / X14</strain>
    </source>
</reference>
<feature type="chain" id="PRO_5004196176" description="Lipoprotein" evidence="1">
    <location>
        <begin position="18"/>
        <end position="79"/>
    </location>
</feature>
<evidence type="ECO:0000256" key="1">
    <source>
        <dbReference type="SAM" id="SignalP"/>
    </source>
</evidence>
<keyword evidence="1" id="KW-0732">Signal</keyword>
<evidence type="ECO:0000313" key="2">
    <source>
        <dbReference type="EMBL" id="ABE63263.1"/>
    </source>
</evidence>
<evidence type="ECO:0000313" key="3">
    <source>
        <dbReference type="Proteomes" id="UP000001953"/>
    </source>
</evidence>
<dbReference type="OrthoDB" id="8266248at2"/>
<dbReference type="EMBL" id="CP000319">
    <property type="protein sequence ID" value="ABE63263.1"/>
    <property type="molecule type" value="Genomic_DNA"/>
</dbReference>
<sequence>MKRIVAIGLTMSGVLLAGCAGHSPYEGPLVDMAGVDQAKYNNDLSECRHKKQQASFVGAGTMISDCMAERGYNVIEKRG</sequence>
<keyword evidence="3" id="KW-1185">Reference proteome</keyword>
<feature type="signal peptide" evidence="1">
    <location>
        <begin position="1"/>
        <end position="17"/>
    </location>
</feature>
<dbReference type="KEGG" id="nha:Nham_2473"/>
<dbReference type="Proteomes" id="UP000001953">
    <property type="component" value="Chromosome"/>
</dbReference>
<dbReference type="PROSITE" id="PS51257">
    <property type="entry name" value="PROKAR_LIPOPROTEIN"/>
    <property type="match status" value="1"/>
</dbReference>
<name>Q1QKI4_NITHX</name>
<organism evidence="2 3">
    <name type="scientific">Nitrobacter hamburgensis (strain DSM 10229 / NCIMB 13809 / X14)</name>
    <dbReference type="NCBI Taxonomy" id="323097"/>
    <lineage>
        <taxon>Bacteria</taxon>
        <taxon>Pseudomonadati</taxon>
        <taxon>Pseudomonadota</taxon>
        <taxon>Alphaproteobacteria</taxon>
        <taxon>Hyphomicrobiales</taxon>
        <taxon>Nitrobacteraceae</taxon>
        <taxon>Nitrobacter</taxon>
    </lineage>
</organism>
<dbReference type="AlphaFoldDB" id="Q1QKI4"/>
<dbReference type="HOGENOM" id="CLU_2602433_0_0_5"/>